<dbReference type="PANTHER" id="PTHR43557:SF2">
    <property type="entry name" value="RIESKE DOMAIN-CONTAINING PROTEIN-RELATED"/>
    <property type="match status" value="1"/>
</dbReference>
<reference evidence="7 8" key="1">
    <citation type="submission" date="2014-03" db="EMBL/GenBank/DDBJ databases">
        <title>Draft Genome Sequences of Four Burkholderia Strains.</title>
        <authorList>
            <person name="Liu X.Y."/>
            <person name="Li C.X."/>
            <person name="Xu J.H."/>
        </authorList>
    </citation>
    <scope>NUCLEOTIDE SEQUENCE [LARGE SCALE GENOMIC DNA]</scope>
    <source>
        <strain evidence="7 8">OP-1</strain>
    </source>
</reference>
<dbReference type="PANTHER" id="PTHR43557">
    <property type="entry name" value="APOPTOSIS-INDUCING FACTOR 1"/>
    <property type="match status" value="1"/>
</dbReference>
<dbReference type="Gene3D" id="3.50.50.60">
    <property type="entry name" value="FAD/NAD(P)-binding domain"/>
    <property type="match status" value="2"/>
</dbReference>
<evidence type="ECO:0000313" key="7">
    <source>
        <dbReference type="EMBL" id="KDR25880.1"/>
    </source>
</evidence>
<dbReference type="InterPro" id="IPR023753">
    <property type="entry name" value="FAD/NAD-binding_dom"/>
</dbReference>
<name>A0A656QCF8_9BURK</name>
<dbReference type="RefSeq" id="WP_033536307.1">
    <property type="nucleotide sequence ID" value="NZ_JFHD01000041.1"/>
</dbReference>
<evidence type="ECO:0000259" key="5">
    <source>
        <dbReference type="Pfam" id="PF07992"/>
    </source>
</evidence>
<dbReference type="PRINTS" id="PR00411">
    <property type="entry name" value="PNDRDTASEI"/>
</dbReference>
<accession>A0A656QCF8</accession>
<evidence type="ECO:0000313" key="8">
    <source>
        <dbReference type="Proteomes" id="UP000027451"/>
    </source>
</evidence>
<keyword evidence="8" id="KW-1185">Reference proteome</keyword>
<evidence type="ECO:0000256" key="1">
    <source>
        <dbReference type="ARBA" id="ARBA00001974"/>
    </source>
</evidence>
<dbReference type="InterPro" id="IPR016156">
    <property type="entry name" value="FAD/NAD-linked_Rdtase_dimer_sf"/>
</dbReference>
<proteinExistence type="predicted"/>
<organism evidence="7 8">
    <name type="scientific">Caballeronia zhejiangensis</name>
    <dbReference type="NCBI Taxonomy" id="871203"/>
    <lineage>
        <taxon>Bacteria</taxon>
        <taxon>Pseudomonadati</taxon>
        <taxon>Pseudomonadota</taxon>
        <taxon>Betaproteobacteria</taxon>
        <taxon>Burkholderiales</taxon>
        <taxon>Burkholderiaceae</taxon>
        <taxon>Caballeronia</taxon>
    </lineage>
</organism>
<dbReference type="Gene3D" id="3.30.390.30">
    <property type="match status" value="1"/>
</dbReference>
<dbReference type="GO" id="GO:0016651">
    <property type="term" value="F:oxidoreductase activity, acting on NAD(P)H"/>
    <property type="evidence" value="ECO:0007669"/>
    <property type="project" value="TreeGrafter"/>
</dbReference>
<dbReference type="OrthoDB" id="9769238at2"/>
<evidence type="ECO:0000256" key="2">
    <source>
        <dbReference type="ARBA" id="ARBA00022630"/>
    </source>
</evidence>
<comment type="caution">
    <text evidence="7">The sequence shown here is derived from an EMBL/GenBank/DDBJ whole genome shotgun (WGS) entry which is preliminary data.</text>
</comment>
<dbReference type="PRINTS" id="PR00368">
    <property type="entry name" value="FADPNR"/>
</dbReference>
<sequence>MNEQLLIIGASYAGLQLAASARELGFEGRIDLLGDESYAPYQRPPLSKGYLSGAFTSERLPLKSNAFFEDQKIDLTRGARVTAIDRGSKTVELNDGSRRGYDFLGIATGARPRMLNCPGAAHEAVLYLRNLDDASRLVARMQDTKSAVVVGGGYIGLEVAASLRQKGIDVTVIEAQKNLLARVASASLASFVEGLHSEKGVSIQLGRTISEIRDDHGRARVTLSDGTTLTADLVVVGIGVEPNTELAQGCGLEVQRGILVDSFTRTSDSSIVAVGDCAAFVPYWDLQEGRPCRIESVQNANDMAKAAAAFIVGKPLPYHSVPWFWSDQYDVKLQMAGISSGHTDFAISGSVSDAKFSVFYFRDGKLCAVDSVNSPQDHMMARKMLAQGAELGVKHVEHPGFSLKEYAKSHPHDGAGAI</sequence>
<comment type="cofactor">
    <cofactor evidence="1">
        <name>FAD</name>
        <dbReference type="ChEBI" id="CHEBI:57692"/>
    </cofactor>
</comment>
<dbReference type="InterPro" id="IPR036188">
    <property type="entry name" value="FAD/NAD-bd_sf"/>
</dbReference>
<gene>
    <name evidence="7" type="ORF">BG60_26765</name>
</gene>
<keyword evidence="3" id="KW-0274">FAD</keyword>
<keyword evidence="2" id="KW-0285">Flavoprotein</keyword>
<dbReference type="SUPFAM" id="SSF51905">
    <property type="entry name" value="FAD/NAD(P)-binding domain"/>
    <property type="match status" value="2"/>
</dbReference>
<dbReference type="Pfam" id="PF14759">
    <property type="entry name" value="Reductase_C"/>
    <property type="match status" value="1"/>
</dbReference>
<dbReference type="EMBL" id="JFHD01000041">
    <property type="protein sequence ID" value="KDR25880.1"/>
    <property type="molecule type" value="Genomic_DNA"/>
</dbReference>
<evidence type="ECO:0000259" key="6">
    <source>
        <dbReference type="Pfam" id="PF14759"/>
    </source>
</evidence>
<keyword evidence="4" id="KW-0560">Oxidoreductase</keyword>
<feature type="domain" description="FAD/NAD(P)-binding" evidence="5">
    <location>
        <begin position="4"/>
        <end position="304"/>
    </location>
</feature>
<feature type="domain" description="Reductase C-terminal" evidence="6">
    <location>
        <begin position="323"/>
        <end position="406"/>
    </location>
</feature>
<protein>
    <submittedName>
        <fullName evidence="7">Pyridine nucleotide-disulfide oxidoreductase</fullName>
    </submittedName>
</protein>
<dbReference type="InterPro" id="IPR028202">
    <property type="entry name" value="Reductase_C"/>
</dbReference>
<dbReference type="InterPro" id="IPR050446">
    <property type="entry name" value="FAD-oxidoreductase/Apoptosis"/>
</dbReference>
<dbReference type="SUPFAM" id="SSF55424">
    <property type="entry name" value="FAD/NAD-linked reductases, dimerisation (C-terminal) domain"/>
    <property type="match status" value="1"/>
</dbReference>
<evidence type="ECO:0000256" key="3">
    <source>
        <dbReference type="ARBA" id="ARBA00022827"/>
    </source>
</evidence>
<dbReference type="AlphaFoldDB" id="A0A656QCF8"/>
<dbReference type="Pfam" id="PF07992">
    <property type="entry name" value="Pyr_redox_2"/>
    <property type="match status" value="1"/>
</dbReference>
<dbReference type="Proteomes" id="UP000027451">
    <property type="component" value="Unassembled WGS sequence"/>
</dbReference>
<evidence type="ECO:0000256" key="4">
    <source>
        <dbReference type="ARBA" id="ARBA00023002"/>
    </source>
</evidence>
<dbReference type="GO" id="GO:0005737">
    <property type="term" value="C:cytoplasm"/>
    <property type="evidence" value="ECO:0007669"/>
    <property type="project" value="TreeGrafter"/>
</dbReference>